<feature type="transmembrane region" description="Helical" evidence="5">
    <location>
        <begin position="266"/>
        <end position="286"/>
    </location>
</feature>
<keyword evidence="2 5" id="KW-0812">Transmembrane</keyword>
<evidence type="ECO:0000313" key="8">
    <source>
        <dbReference type="Proteomes" id="UP001227126"/>
    </source>
</evidence>
<feature type="transmembrane region" description="Helical" evidence="5">
    <location>
        <begin position="179"/>
        <end position="198"/>
    </location>
</feature>
<evidence type="ECO:0000256" key="1">
    <source>
        <dbReference type="ARBA" id="ARBA00004141"/>
    </source>
</evidence>
<feature type="transmembrane region" description="Helical" evidence="5">
    <location>
        <begin position="88"/>
        <end position="108"/>
    </location>
</feature>
<feature type="transmembrane region" description="Helical" evidence="5">
    <location>
        <begin position="210"/>
        <end position="227"/>
    </location>
</feature>
<comment type="caution">
    <text evidence="7">The sequence shown here is derived from an EMBL/GenBank/DDBJ whole genome shotgun (WGS) entry which is preliminary data.</text>
</comment>
<accession>A0ABT7FKN6</accession>
<dbReference type="InterPro" id="IPR037185">
    <property type="entry name" value="EmrE-like"/>
</dbReference>
<gene>
    <name evidence="7" type="ORF">QO034_21855</name>
</gene>
<feature type="transmembrane region" description="Helical" evidence="5">
    <location>
        <begin position="26"/>
        <end position="44"/>
    </location>
</feature>
<proteinExistence type="predicted"/>
<feature type="transmembrane region" description="Helical" evidence="5">
    <location>
        <begin position="120"/>
        <end position="138"/>
    </location>
</feature>
<feature type="transmembrane region" description="Helical" evidence="5">
    <location>
        <begin position="150"/>
        <end position="167"/>
    </location>
</feature>
<name>A0ABT7FKN6_9RHOB</name>
<dbReference type="RefSeq" id="WP_284487634.1">
    <property type="nucleotide sequence ID" value="NZ_JASNJE010000048.1"/>
</dbReference>
<evidence type="ECO:0000256" key="4">
    <source>
        <dbReference type="ARBA" id="ARBA00023136"/>
    </source>
</evidence>
<feature type="domain" description="EamA" evidence="6">
    <location>
        <begin position="2"/>
        <end position="134"/>
    </location>
</feature>
<dbReference type="InterPro" id="IPR000620">
    <property type="entry name" value="EamA_dom"/>
</dbReference>
<sequence>MVATLGFVWGGTFLVIEVALEGITPFWLAAFRIGFGAFLTTLVWQMRGGALFAAPVDGGTRVNLVAVAMMSSALPFMLISWGQQYVTAGFTGVSMASVALIVLPLAHFLVPGERITWRRALGFVIGFIGVVILIGGHAFESTGVALELPGRMACVAAASCYAVSSILMRRLPQVDPVGLSAVLLLIGSAFVIPLALAVEGPPPAVDARTLWVLAFLGLIPTAAMNLLRVQVVRTAGPVFMSLVNYMVPVWAVALGALLLGEPLPPSLLWAMLLILIGVALSQYGALSRLFSR</sequence>
<reference evidence="7 8" key="1">
    <citation type="submission" date="2023-05" db="EMBL/GenBank/DDBJ databases">
        <title>Sedimentitalea sp. nov. JM2-8.</title>
        <authorList>
            <person name="Huang J."/>
        </authorList>
    </citation>
    <scope>NUCLEOTIDE SEQUENCE [LARGE SCALE GENOMIC DNA]</scope>
    <source>
        <strain evidence="7 8">JM2-8</strain>
    </source>
</reference>
<dbReference type="Pfam" id="PF00892">
    <property type="entry name" value="EamA"/>
    <property type="match status" value="2"/>
</dbReference>
<dbReference type="PANTHER" id="PTHR32322:SF9">
    <property type="entry name" value="AMINO-ACID METABOLITE EFFLUX PUMP-RELATED"/>
    <property type="match status" value="1"/>
</dbReference>
<dbReference type="PANTHER" id="PTHR32322">
    <property type="entry name" value="INNER MEMBRANE TRANSPORTER"/>
    <property type="match status" value="1"/>
</dbReference>
<keyword evidence="4 5" id="KW-0472">Membrane</keyword>
<protein>
    <submittedName>
        <fullName evidence="7">DMT family transporter</fullName>
    </submittedName>
</protein>
<feature type="transmembrane region" description="Helical" evidence="5">
    <location>
        <begin position="239"/>
        <end position="260"/>
    </location>
</feature>
<feature type="domain" description="EamA" evidence="6">
    <location>
        <begin position="150"/>
        <end position="280"/>
    </location>
</feature>
<dbReference type="SUPFAM" id="SSF103481">
    <property type="entry name" value="Multidrug resistance efflux transporter EmrE"/>
    <property type="match status" value="2"/>
</dbReference>
<evidence type="ECO:0000256" key="2">
    <source>
        <dbReference type="ARBA" id="ARBA00022692"/>
    </source>
</evidence>
<keyword evidence="8" id="KW-1185">Reference proteome</keyword>
<evidence type="ECO:0000259" key="6">
    <source>
        <dbReference type="Pfam" id="PF00892"/>
    </source>
</evidence>
<feature type="transmembrane region" description="Helical" evidence="5">
    <location>
        <begin position="64"/>
        <end position="82"/>
    </location>
</feature>
<dbReference type="Proteomes" id="UP001227126">
    <property type="component" value="Unassembled WGS sequence"/>
</dbReference>
<dbReference type="InterPro" id="IPR050638">
    <property type="entry name" value="AA-Vitamin_Transporters"/>
</dbReference>
<dbReference type="EMBL" id="JASNJE010000048">
    <property type="protein sequence ID" value="MDK3075714.1"/>
    <property type="molecule type" value="Genomic_DNA"/>
</dbReference>
<organism evidence="7 8">
    <name type="scientific">Sedimentitalea xiamensis</name>
    <dbReference type="NCBI Taxonomy" id="3050037"/>
    <lineage>
        <taxon>Bacteria</taxon>
        <taxon>Pseudomonadati</taxon>
        <taxon>Pseudomonadota</taxon>
        <taxon>Alphaproteobacteria</taxon>
        <taxon>Rhodobacterales</taxon>
        <taxon>Paracoccaceae</taxon>
        <taxon>Sedimentitalea</taxon>
    </lineage>
</organism>
<comment type="subcellular location">
    <subcellularLocation>
        <location evidence="1">Membrane</location>
        <topology evidence="1">Multi-pass membrane protein</topology>
    </subcellularLocation>
</comment>
<keyword evidence="3 5" id="KW-1133">Transmembrane helix</keyword>
<evidence type="ECO:0000256" key="5">
    <source>
        <dbReference type="SAM" id="Phobius"/>
    </source>
</evidence>
<evidence type="ECO:0000313" key="7">
    <source>
        <dbReference type="EMBL" id="MDK3075714.1"/>
    </source>
</evidence>
<evidence type="ECO:0000256" key="3">
    <source>
        <dbReference type="ARBA" id="ARBA00022989"/>
    </source>
</evidence>